<organism evidence="5 6">
    <name type="scientific">Chrysodeixis includens</name>
    <name type="common">Soybean looper</name>
    <name type="synonym">Pseudoplusia includens</name>
    <dbReference type="NCBI Taxonomy" id="689277"/>
    <lineage>
        <taxon>Eukaryota</taxon>
        <taxon>Metazoa</taxon>
        <taxon>Ecdysozoa</taxon>
        <taxon>Arthropoda</taxon>
        <taxon>Hexapoda</taxon>
        <taxon>Insecta</taxon>
        <taxon>Pterygota</taxon>
        <taxon>Neoptera</taxon>
        <taxon>Endopterygota</taxon>
        <taxon>Lepidoptera</taxon>
        <taxon>Glossata</taxon>
        <taxon>Ditrysia</taxon>
        <taxon>Noctuoidea</taxon>
        <taxon>Noctuidae</taxon>
        <taxon>Plusiinae</taxon>
        <taxon>Chrysodeixis</taxon>
    </lineage>
</organism>
<dbReference type="OrthoDB" id="7447598at2759"/>
<dbReference type="PANTHER" id="PTHR10380:SF173">
    <property type="entry name" value="CUTICULAR PROTEIN 47EF, ISOFORM C-RELATED"/>
    <property type="match status" value="1"/>
</dbReference>
<evidence type="ECO:0000256" key="4">
    <source>
        <dbReference type="SAM" id="SignalP"/>
    </source>
</evidence>
<dbReference type="PANTHER" id="PTHR10380">
    <property type="entry name" value="CUTICLE PROTEIN"/>
    <property type="match status" value="1"/>
</dbReference>
<keyword evidence="2 4" id="KW-0732">Signal</keyword>
<dbReference type="InterPro" id="IPR000618">
    <property type="entry name" value="Insect_cuticle"/>
</dbReference>
<dbReference type="PROSITE" id="PS00233">
    <property type="entry name" value="CHIT_BIND_RR_1"/>
    <property type="match status" value="1"/>
</dbReference>
<dbReference type="Proteomes" id="UP001154114">
    <property type="component" value="Chromosome 18"/>
</dbReference>
<proteinExistence type="predicted"/>
<dbReference type="InterPro" id="IPR050468">
    <property type="entry name" value="Cuticle_Struct_Prot"/>
</dbReference>
<name>A0A9P0BUQ6_CHRIL</name>
<dbReference type="EMBL" id="LR824021">
    <property type="protein sequence ID" value="CAH0590531.1"/>
    <property type="molecule type" value="Genomic_DNA"/>
</dbReference>
<dbReference type="AlphaFoldDB" id="A0A9P0BUQ6"/>
<evidence type="ECO:0000313" key="6">
    <source>
        <dbReference type="Proteomes" id="UP001154114"/>
    </source>
</evidence>
<dbReference type="PROSITE" id="PS51155">
    <property type="entry name" value="CHIT_BIND_RR_2"/>
    <property type="match status" value="1"/>
</dbReference>
<sequence length="230" mass="25539">MKLLAPITALIAAASAGQIYTGQTAESYAKAAELYQSGLEHQQNGLYSDLSQTPQVFASHDVEYHSRPSGEKTAKILSYNMENNGHEYKYSYETDNGIRAEESGHLSEAGHTTHGAYSYTGDDGKVYTVTYTADEHGFHPQGAHLPTPPPIPEAIQKSLEQNAREEASGVFDDGHYKDQAHYKEHLGQYKEISDHGVTHSYPEYENQYQTISYEEPHHASGAELAYHAHH</sequence>
<dbReference type="GO" id="GO:0008010">
    <property type="term" value="F:structural constituent of chitin-based larval cuticle"/>
    <property type="evidence" value="ECO:0007669"/>
    <property type="project" value="TreeGrafter"/>
</dbReference>
<dbReference type="Pfam" id="PF00379">
    <property type="entry name" value="Chitin_bind_4"/>
    <property type="match status" value="1"/>
</dbReference>
<keyword evidence="6" id="KW-1185">Reference proteome</keyword>
<feature type="chain" id="PRO_5040449884" evidence="4">
    <location>
        <begin position="17"/>
        <end position="230"/>
    </location>
</feature>
<evidence type="ECO:0000256" key="1">
    <source>
        <dbReference type="ARBA" id="ARBA00022460"/>
    </source>
</evidence>
<dbReference type="InterPro" id="IPR031311">
    <property type="entry name" value="CHIT_BIND_RR_consensus"/>
</dbReference>
<evidence type="ECO:0000313" key="5">
    <source>
        <dbReference type="EMBL" id="CAH0590531.1"/>
    </source>
</evidence>
<feature type="signal peptide" evidence="4">
    <location>
        <begin position="1"/>
        <end position="16"/>
    </location>
</feature>
<evidence type="ECO:0000256" key="2">
    <source>
        <dbReference type="ARBA" id="ARBA00022729"/>
    </source>
</evidence>
<protein>
    <submittedName>
        <fullName evidence="5">Uncharacterized protein</fullName>
    </submittedName>
</protein>
<gene>
    <name evidence="5" type="ORF">CINC_LOCUS5019</name>
</gene>
<dbReference type="GO" id="GO:0062129">
    <property type="term" value="C:chitin-based extracellular matrix"/>
    <property type="evidence" value="ECO:0007669"/>
    <property type="project" value="TreeGrafter"/>
</dbReference>
<dbReference type="PRINTS" id="PR00947">
    <property type="entry name" value="CUTICLE"/>
</dbReference>
<evidence type="ECO:0000256" key="3">
    <source>
        <dbReference type="PROSITE-ProRule" id="PRU00497"/>
    </source>
</evidence>
<keyword evidence="1 3" id="KW-0193">Cuticle</keyword>
<accession>A0A9P0BUQ6</accession>
<reference evidence="5" key="1">
    <citation type="submission" date="2021-12" db="EMBL/GenBank/DDBJ databases">
        <authorList>
            <person name="King R."/>
        </authorList>
    </citation>
    <scope>NUCLEOTIDE SEQUENCE</scope>
</reference>